<dbReference type="InterPro" id="IPR005303">
    <property type="entry name" value="MOCOS_middle"/>
</dbReference>
<keyword evidence="2" id="KW-0456">Lyase</keyword>
<dbReference type="Pfam" id="PF03476">
    <property type="entry name" value="MOSC_N"/>
    <property type="match status" value="1"/>
</dbReference>
<accession>A0A0H5DPE7</accession>
<dbReference type="SUPFAM" id="SSF141673">
    <property type="entry name" value="MOSC N-terminal domain-like"/>
    <property type="match status" value="1"/>
</dbReference>
<gene>
    <name evidence="2" type="ORF">ELAC_0956</name>
</gene>
<organism evidence="2 3">
    <name type="scientific">Estrella lausannensis</name>
    <dbReference type="NCBI Taxonomy" id="483423"/>
    <lineage>
        <taxon>Bacteria</taxon>
        <taxon>Pseudomonadati</taxon>
        <taxon>Chlamydiota</taxon>
        <taxon>Chlamydiia</taxon>
        <taxon>Parachlamydiales</taxon>
        <taxon>Candidatus Criblamydiaceae</taxon>
        <taxon>Estrella</taxon>
    </lineage>
</organism>
<keyword evidence="3" id="KW-1185">Reference proteome</keyword>
<dbReference type="Proteomes" id="UP000220251">
    <property type="component" value="Unassembled WGS sequence"/>
</dbReference>
<dbReference type="EMBL" id="CWGJ01000011">
    <property type="protein sequence ID" value="CRX38302.1"/>
    <property type="molecule type" value="Genomic_DNA"/>
</dbReference>
<dbReference type="RefSeq" id="WP_158227809.1">
    <property type="nucleotide sequence ID" value="NZ_CWGJ01000011.1"/>
</dbReference>
<evidence type="ECO:0000313" key="3">
    <source>
        <dbReference type="Proteomes" id="UP000220251"/>
    </source>
</evidence>
<reference evidence="3" key="1">
    <citation type="submission" date="2015-06" db="EMBL/GenBank/DDBJ databases">
        <authorList>
            <person name="Bertelli C."/>
        </authorList>
    </citation>
    <scope>NUCLEOTIDE SEQUENCE [LARGE SCALE GENOMIC DNA]</scope>
    <source>
        <strain evidence="3">CRIB-30</strain>
    </source>
</reference>
<dbReference type="OrthoDB" id="581532at2"/>
<dbReference type="EC" id="4.4.-.-" evidence="2"/>
<dbReference type="AlphaFoldDB" id="A0A0H5DPE7"/>
<proteinExistence type="predicted"/>
<dbReference type="GO" id="GO:0016829">
    <property type="term" value="F:lyase activity"/>
    <property type="evidence" value="ECO:0007669"/>
    <property type="project" value="UniProtKB-KW"/>
</dbReference>
<sequence>MEQSAYNVHSLYIYPLKSAKGIQVTQAEAFPEGFKHDREWMVIDSKGKFMSQRLHPKMGSIKTAITPEGVTLSAPDLPEIIIPFEAEGEVKEGIIWDDKCQVQEVSRGHSDWISTFMGEKCSIVRMKKGEIRLVDPRYKVTDQDNTLFVDGFPLPLCCDSLSERPLDANRDGARYDPIQAQYRD</sequence>
<name>A0A0H5DPE7_9BACT</name>
<evidence type="ECO:0000313" key="2">
    <source>
        <dbReference type="EMBL" id="CRX38302.1"/>
    </source>
</evidence>
<evidence type="ECO:0000259" key="1">
    <source>
        <dbReference type="Pfam" id="PF03476"/>
    </source>
</evidence>
<feature type="domain" description="Molybdenum cofactor sulfurase middle" evidence="1">
    <location>
        <begin position="7"/>
        <end position="119"/>
    </location>
</feature>
<protein>
    <submittedName>
        <fullName evidence="2">Molybdenum cofactor sulfurase sulfurase</fullName>
        <ecNumber evidence="2">4.4.-.-</ecNumber>
    </submittedName>
</protein>